<dbReference type="PANTHER" id="PTHR13076:SF8">
    <property type="entry name" value="COILED-COIL AND C2 DOMAIN-CONTAINING PROTEIN 1A"/>
    <property type="match status" value="1"/>
</dbReference>
<evidence type="ECO:0000256" key="1">
    <source>
        <dbReference type="SAM" id="MobiDB-lite"/>
    </source>
</evidence>
<evidence type="ECO:0000313" key="3">
    <source>
        <dbReference type="EMBL" id="NXC23195.1"/>
    </source>
</evidence>
<evidence type="ECO:0000313" key="4">
    <source>
        <dbReference type="Proteomes" id="UP000621168"/>
    </source>
</evidence>
<dbReference type="OrthoDB" id="19996at2759"/>
<feature type="domain" description="DM14" evidence="2">
    <location>
        <begin position="41"/>
        <end position="99"/>
    </location>
</feature>
<feature type="non-terminal residue" evidence="3">
    <location>
        <position position="152"/>
    </location>
</feature>
<dbReference type="PANTHER" id="PTHR13076">
    <property type="entry name" value="COILED-COIL AND C2 DOMAIN-CONTAINING PROTEIN 1-LIKE"/>
    <property type="match status" value="1"/>
</dbReference>
<sequence>NLRRRRRGGREDGGVAAPVTPPRRSAPHPSPPLRAAAQQQLAFLEGRRQQLVRAALRAKHRNDVEGAKLFLRRAKGLQPLLEASRGGLPVDIAKVPEAPVDKEDFVLVQRRGVPISPKAAAQYLELMRVIRQQHEMCVSYSKQFAQLGNIAE</sequence>
<dbReference type="EMBL" id="WBMX01027238">
    <property type="protein sequence ID" value="NXC23195.1"/>
    <property type="molecule type" value="Genomic_DNA"/>
</dbReference>
<dbReference type="InterPro" id="IPR006608">
    <property type="entry name" value="CC2D1A/B_DM14"/>
</dbReference>
<evidence type="ECO:0000259" key="2">
    <source>
        <dbReference type="SMART" id="SM00685"/>
    </source>
</evidence>
<dbReference type="Proteomes" id="UP000621168">
    <property type="component" value="Unassembled WGS sequence"/>
</dbReference>
<dbReference type="AlphaFoldDB" id="A0A851M6J1"/>
<feature type="non-terminal residue" evidence="3">
    <location>
        <position position="1"/>
    </location>
</feature>
<organism evidence="3 4">
    <name type="scientific">Corythaeola cristata</name>
    <name type="common">Great blue turaco</name>
    <dbReference type="NCBI Taxonomy" id="103954"/>
    <lineage>
        <taxon>Eukaryota</taxon>
        <taxon>Metazoa</taxon>
        <taxon>Chordata</taxon>
        <taxon>Craniata</taxon>
        <taxon>Vertebrata</taxon>
        <taxon>Euteleostomi</taxon>
        <taxon>Archelosauria</taxon>
        <taxon>Archosauria</taxon>
        <taxon>Dinosauria</taxon>
        <taxon>Saurischia</taxon>
        <taxon>Theropoda</taxon>
        <taxon>Coelurosauria</taxon>
        <taxon>Aves</taxon>
        <taxon>Neognathae</taxon>
        <taxon>Neoaves</taxon>
        <taxon>Otidimorphae</taxon>
        <taxon>Musophagiformes</taxon>
        <taxon>Musophagidae</taxon>
        <taxon>Corythaeola</taxon>
    </lineage>
</organism>
<feature type="region of interest" description="Disordered" evidence="1">
    <location>
        <begin position="1"/>
        <end position="34"/>
    </location>
</feature>
<comment type="caution">
    <text evidence="3">The sequence shown here is derived from an EMBL/GenBank/DDBJ whole genome shotgun (WGS) entry which is preliminary data.</text>
</comment>
<dbReference type="SMART" id="SM00685">
    <property type="entry name" value="DM14"/>
    <property type="match status" value="1"/>
</dbReference>
<accession>A0A851M6J1</accession>
<protein>
    <submittedName>
        <fullName evidence="3">C2D1A protein</fullName>
    </submittedName>
</protein>
<name>A0A851M6J1_CORCR</name>
<dbReference type="GO" id="GO:0001227">
    <property type="term" value="F:DNA-binding transcription repressor activity, RNA polymerase II-specific"/>
    <property type="evidence" value="ECO:0007669"/>
    <property type="project" value="InterPro"/>
</dbReference>
<proteinExistence type="predicted"/>
<keyword evidence="4" id="KW-1185">Reference proteome</keyword>
<dbReference type="InterPro" id="IPR039725">
    <property type="entry name" value="CC2D1A/B"/>
</dbReference>
<gene>
    <name evidence="3" type="primary">Cc2d1a</name>
    <name evidence="3" type="ORF">CORCRI_R13290</name>
</gene>
<reference evidence="3" key="1">
    <citation type="submission" date="2019-09" db="EMBL/GenBank/DDBJ databases">
        <title>Bird 10,000 Genomes (B10K) Project - Family phase.</title>
        <authorList>
            <person name="Zhang G."/>
        </authorList>
    </citation>
    <scope>NUCLEOTIDE SEQUENCE</scope>
    <source>
        <strain evidence="3">B10K-CU-031-40</strain>
    </source>
</reference>